<dbReference type="NCBIfam" id="NF008006">
    <property type="entry name" value="PRK10735.1"/>
    <property type="match status" value="1"/>
</dbReference>
<proteinExistence type="inferred from homology"/>
<gene>
    <name evidence="8" type="primary">tldD</name>
    <name evidence="8" type="ORF">ACFOSU_04835</name>
</gene>
<keyword evidence="9" id="KW-1185">Reference proteome</keyword>
<keyword evidence="3 8" id="KW-0378">Hydrolase</keyword>
<feature type="domain" description="Metalloprotease TldD/E C-terminal" evidence="6">
    <location>
        <begin position="247"/>
        <end position="480"/>
    </location>
</feature>
<dbReference type="PANTHER" id="PTHR30624:SF4">
    <property type="entry name" value="METALLOPROTEASE TLDD"/>
    <property type="match status" value="1"/>
</dbReference>
<organism evidence="8 9">
    <name type="scientific">Salinisphaera aquimarina</name>
    <dbReference type="NCBI Taxonomy" id="2094031"/>
    <lineage>
        <taxon>Bacteria</taxon>
        <taxon>Pseudomonadati</taxon>
        <taxon>Pseudomonadota</taxon>
        <taxon>Gammaproteobacteria</taxon>
        <taxon>Salinisphaerales</taxon>
        <taxon>Salinisphaeraceae</taxon>
        <taxon>Salinisphaera</taxon>
    </lineage>
</organism>
<evidence type="ECO:0000259" key="7">
    <source>
        <dbReference type="Pfam" id="PF19290"/>
    </source>
</evidence>
<protein>
    <submittedName>
        <fullName evidence="8">Metalloprotease TldD</fullName>
        <ecNumber evidence="8">3.4.24.-</ecNumber>
    </submittedName>
</protein>
<comment type="caution">
    <text evidence="8">The sequence shown here is derived from an EMBL/GenBank/DDBJ whole genome shotgun (WGS) entry which is preliminary data.</text>
</comment>
<comment type="similarity">
    <text evidence="1">Belongs to the peptidase U62 family.</text>
</comment>
<dbReference type="SUPFAM" id="SSF111283">
    <property type="entry name" value="Putative modulator of DNA gyrase, PmbA/TldD"/>
    <property type="match status" value="1"/>
</dbReference>
<dbReference type="EMBL" id="JBHRSS010000003">
    <property type="protein sequence ID" value="MFC3103212.1"/>
    <property type="molecule type" value="Genomic_DNA"/>
</dbReference>
<feature type="domain" description="Metalloprotease TldD/E central" evidence="7">
    <location>
        <begin position="130"/>
        <end position="239"/>
    </location>
</feature>
<evidence type="ECO:0000313" key="8">
    <source>
        <dbReference type="EMBL" id="MFC3103212.1"/>
    </source>
</evidence>
<dbReference type="Pfam" id="PF01523">
    <property type="entry name" value="PmbA_TldD_1st"/>
    <property type="match status" value="1"/>
</dbReference>
<dbReference type="RefSeq" id="WP_380687024.1">
    <property type="nucleotide sequence ID" value="NZ_JBHRSS010000003.1"/>
</dbReference>
<keyword evidence="4 8" id="KW-0482">Metalloprotease</keyword>
<sequence>MNNAIDIASDTLLGTAGIDAHQLEATLGALMVPGVDYADLYFQILKNESWMLEDGVVRSAGASTSQGVGVRALAGEQTGFAYADELAFPALTQASRAAAAIARSGQSATANALTRGQGGALSRYAPIDPAATLGADAKVALLHHADKIARDADPRVVRVTVSLAGSSDTMLVAASDGTLAGDVRPLVRVNVSVQVEENGVRESASAGGGARMGYDYFSADGDRVAGYAKEAVRRALVRLHAEAAPAGSLPVVLGNGWPGVLLHEAVGHGLEGDFNRRGSSNYAGRIGEKVASDLCTIVDDGTLDGLRGSLAIDDEGTPAACNTLIENGRLVGYMQDKQNARLMGMAATGNARRESYAHTVMPRMTNTYMRPGDAAPADIIGSVDNGIYAVNFSGGSVDITSGNFVFSADEAYRIENGKVGAPIKGATLIGNGPDVLERISMVGNDWALDSGIGVCGKNGQSVPVGVGQPTLKVDAITVGGTQQG</sequence>
<feature type="domain" description="Metalloprotease TldD/E N-terminal" evidence="5">
    <location>
        <begin position="38"/>
        <end position="102"/>
    </location>
</feature>
<dbReference type="InterPro" id="IPR051463">
    <property type="entry name" value="Peptidase_U62_metallo"/>
</dbReference>
<dbReference type="EC" id="3.4.24.-" evidence="8"/>
<evidence type="ECO:0000256" key="2">
    <source>
        <dbReference type="ARBA" id="ARBA00022670"/>
    </source>
</evidence>
<dbReference type="Proteomes" id="UP001595462">
    <property type="component" value="Unassembled WGS sequence"/>
</dbReference>
<dbReference type="InterPro" id="IPR002510">
    <property type="entry name" value="Metalloprtase-TldD/E_N"/>
</dbReference>
<dbReference type="InterPro" id="IPR036059">
    <property type="entry name" value="TldD/PmbA_sf"/>
</dbReference>
<dbReference type="Pfam" id="PF19290">
    <property type="entry name" value="PmbA_TldD_2nd"/>
    <property type="match status" value="1"/>
</dbReference>
<evidence type="ECO:0000259" key="6">
    <source>
        <dbReference type="Pfam" id="PF19289"/>
    </source>
</evidence>
<evidence type="ECO:0000256" key="3">
    <source>
        <dbReference type="ARBA" id="ARBA00022801"/>
    </source>
</evidence>
<dbReference type="InterPro" id="IPR025502">
    <property type="entry name" value="TldD"/>
</dbReference>
<dbReference type="PIRSF" id="PIRSF004919">
    <property type="entry name" value="TldD"/>
    <property type="match status" value="1"/>
</dbReference>
<evidence type="ECO:0000313" key="9">
    <source>
        <dbReference type="Proteomes" id="UP001595462"/>
    </source>
</evidence>
<dbReference type="PANTHER" id="PTHR30624">
    <property type="entry name" value="UNCHARACTERIZED PROTEIN TLDD AND PMBA"/>
    <property type="match status" value="1"/>
</dbReference>
<dbReference type="InterPro" id="IPR045569">
    <property type="entry name" value="Metalloprtase-TldD/E_C"/>
</dbReference>
<dbReference type="GO" id="GO:0008237">
    <property type="term" value="F:metallopeptidase activity"/>
    <property type="evidence" value="ECO:0007669"/>
    <property type="project" value="UniProtKB-KW"/>
</dbReference>
<evidence type="ECO:0000259" key="5">
    <source>
        <dbReference type="Pfam" id="PF01523"/>
    </source>
</evidence>
<dbReference type="Gene3D" id="3.30.2290.10">
    <property type="entry name" value="PmbA/TldD superfamily"/>
    <property type="match status" value="1"/>
</dbReference>
<dbReference type="InterPro" id="IPR045570">
    <property type="entry name" value="Metalloprtase-TldD/E_cen_dom"/>
</dbReference>
<evidence type="ECO:0000256" key="1">
    <source>
        <dbReference type="ARBA" id="ARBA00005836"/>
    </source>
</evidence>
<evidence type="ECO:0000256" key="4">
    <source>
        <dbReference type="ARBA" id="ARBA00023049"/>
    </source>
</evidence>
<dbReference type="Pfam" id="PF19289">
    <property type="entry name" value="PmbA_TldD_3rd"/>
    <property type="match status" value="1"/>
</dbReference>
<dbReference type="InterPro" id="IPR035068">
    <property type="entry name" value="TldD/PmbA_N"/>
</dbReference>
<accession>A0ABV7ENI6</accession>
<reference evidence="9" key="1">
    <citation type="journal article" date="2019" name="Int. J. Syst. Evol. Microbiol.">
        <title>The Global Catalogue of Microorganisms (GCM) 10K type strain sequencing project: providing services to taxonomists for standard genome sequencing and annotation.</title>
        <authorList>
            <consortium name="The Broad Institute Genomics Platform"/>
            <consortium name="The Broad Institute Genome Sequencing Center for Infectious Disease"/>
            <person name="Wu L."/>
            <person name="Ma J."/>
        </authorList>
    </citation>
    <scope>NUCLEOTIDE SEQUENCE [LARGE SCALE GENOMIC DNA]</scope>
    <source>
        <strain evidence="9">KCTC 52640</strain>
    </source>
</reference>
<keyword evidence="2" id="KW-0645">Protease</keyword>
<name>A0ABV7ENI6_9GAMM</name>